<dbReference type="KEGG" id="lso:CKC_03415"/>
<reference evidence="1 2" key="3">
    <citation type="journal article" date="2011" name="PLoS ONE">
        <title>The Complete Genome Sequence of 'Candidatus Liberibacter solanacearum', the Bacterium Associated with Potato Zebra Chip Disease.</title>
        <authorList>
            <person name="Lin H."/>
            <person name="Lou B."/>
            <person name="Glynn J.M."/>
            <person name="Doddapaneni H."/>
            <person name="Civerolo E.L."/>
            <person name="Chen C."/>
            <person name="Duan Y."/>
            <person name="Zhou L."/>
            <person name="Vahling C.M."/>
        </authorList>
    </citation>
    <scope>NUCLEOTIDE SEQUENCE [LARGE SCALE GENOMIC DNA]</scope>
    <source>
        <strain evidence="1 2">CLso-ZC1</strain>
    </source>
</reference>
<protein>
    <submittedName>
        <fullName evidence="1">Uncharacterized protein</fullName>
    </submittedName>
</protein>
<dbReference type="HOGENOM" id="CLU_3329616_0_0_5"/>
<accession>E4UBC7</accession>
<organism evidence="1 2">
    <name type="scientific">Liberibacter solanacearum (strain CLso-ZC1)</name>
    <dbReference type="NCBI Taxonomy" id="658172"/>
    <lineage>
        <taxon>Bacteria</taxon>
        <taxon>Pseudomonadati</taxon>
        <taxon>Pseudomonadota</taxon>
        <taxon>Alphaproteobacteria</taxon>
        <taxon>Hyphomicrobiales</taxon>
        <taxon>Rhizobiaceae</taxon>
        <taxon>Liberibacter</taxon>
    </lineage>
</organism>
<reference key="2">
    <citation type="submission" date="2010-11" db="EMBL/GenBank/DDBJ databases">
        <authorList>
            <person name="Lin H."/>
            <person name="Doddapaneni H.V."/>
            <person name="Lou B."/>
            <person name="Civerolo E.L."/>
            <person name="Chen C."/>
            <person name="Duan Y."/>
            <person name="Zhou L."/>
            <person name="Glynn J."/>
        </authorList>
    </citation>
    <scope>NUCLEOTIDE SEQUENCE</scope>
    <source>
        <strain>CLso-ZC1</strain>
    </source>
</reference>
<sequence length="38" mass="4606">MNQNLFGGFHSHNIDATEHESFWIICYKGILRQHDWIF</sequence>
<name>E4UBC7_LIBSC</name>
<dbReference type="Proteomes" id="UP000007038">
    <property type="component" value="Chromosome"/>
</dbReference>
<gene>
    <name evidence="1" type="ordered locus">CKC_03415</name>
</gene>
<proteinExistence type="predicted"/>
<evidence type="ECO:0000313" key="2">
    <source>
        <dbReference type="Proteomes" id="UP000007038"/>
    </source>
</evidence>
<dbReference type="AlphaFoldDB" id="E4UBC7"/>
<evidence type="ECO:0000313" key="1">
    <source>
        <dbReference type="EMBL" id="ADR52432.1"/>
    </source>
</evidence>
<dbReference type="EMBL" id="CP002371">
    <property type="protein sequence ID" value="ADR52432.1"/>
    <property type="molecule type" value="Genomic_DNA"/>
</dbReference>
<reference evidence="2" key="1">
    <citation type="submission" date="2010-11" db="EMBL/GenBank/DDBJ databases">
        <title>Complete genome sequence of Candidatus Liberibacter solanacearum CLso-ZC1.</title>
        <authorList>
            <person name="Lin H."/>
            <person name="Doddapaneni H.V."/>
            <person name="Lou B."/>
            <person name="Civerolo E.L."/>
            <person name="Chen C."/>
            <person name="Duan Y."/>
            <person name="Zhou L."/>
            <person name="Glynn J."/>
        </authorList>
    </citation>
    <scope>NUCLEOTIDE SEQUENCE [LARGE SCALE GENOMIC DNA]</scope>
    <source>
        <strain evidence="2">CLso-ZC1</strain>
    </source>
</reference>